<proteinExistence type="predicted"/>
<dbReference type="EMBL" id="JBHTIM010000001">
    <property type="protein sequence ID" value="MFD0780048.1"/>
    <property type="molecule type" value="Genomic_DNA"/>
</dbReference>
<dbReference type="InterPro" id="IPR046288">
    <property type="entry name" value="DUF6325"/>
</dbReference>
<protein>
    <submittedName>
        <fullName evidence="1">DUF6325 family protein</fullName>
    </submittedName>
</protein>
<dbReference type="Proteomes" id="UP001597042">
    <property type="component" value="Unassembled WGS sequence"/>
</dbReference>
<comment type="caution">
    <text evidence="1">The sequence shown here is derived from an EMBL/GenBank/DDBJ whole genome shotgun (WGS) entry which is preliminary data.</text>
</comment>
<dbReference type="RefSeq" id="WP_378751719.1">
    <property type="nucleotide sequence ID" value="NZ_JBHSSV010000006.1"/>
</dbReference>
<reference evidence="2" key="1">
    <citation type="journal article" date="2019" name="Int. J. Syst. Evol. Microbiol.">
        <title>The Global Catalogue of Microorganisms (GCM) 10K type strain sequencing project: providing services to taxonomists for standard genome sequencing and annotation.</title>
        <authorList>
            <consortium name="The Broad Institute Genomics Platform"/>
            <consortium name="The Broad Institute Genome Sequencing Center for Infectious Disease"/>
            <person name="Wu L."/>
            <person name="Ma J."/>
        </authorList>
    </citation>
    <scope>NUCLEOTIDE SEQUENCE [LARGE SCALE GENOMIC DNA]</scope>
    <source>
        <strain evidence="2">CCUG 50754</strain>
    </source>
</reference>
<organism evidence="1 2">
    <name type="scientific">Microbacterium koreense</name>
    <dbReference type="NCBI Taxonomy" id="323761"/>
    <lineage>
        <taxon>Bacteria</taxon>
        <taxon>Bacillati</taxon>
        <taxon>Actinomycetota</taxon>
        <taxon>Actinomycetes</taxon>
        <taxon>Micrococcales</taxon>
        <taxon>Microbacteriaceae</taxon>
        <taxon>Microbacterium</taxon>
    </lineage>
</organism>
<dbReference type="Pfam" id="PF19850">
    <property type="entry name" value="DUF6325"/>
    <property type="match status" value="1"/>
</dbReference>
<gene>
    <name evidence="1" type="ORF">ACFQZV_01890</name>
</gene>
<name>A0ABW2ZN50_9MICO</name>
<accession>A0ABW2ZN50</accession>
<evidence type="ECO:0000313" key="2">
    <source>
        <dbReference type="Proteomes" id="UP001597042"/>
    </source>
</evidence>
<sequence length="137" mass="14526">MTDFRYGPVELYLVGFDGDGPDPRMLDALGELLEGGLMRLLDFVVISKDDNGDVSIVEVEDADFPLDLHEVGVAGEEDIAELAELVPPGASAAIVALELTYARRLAESVSTSGATVLSVERIPAPIVNAVLDLVDES</sequence>
<keyword evidence="2" id="KW-1185">Reference proteome</keyword>
<evidence type="ECO:0000313" key="1">
    <source>
        <dbReference type="EMBL" id="MFD0780048.1"/>
    </source>
</evidence>